<sequence length="139" mass="14271">MTLSVACGLATALTIGMATGCSAPAPPENHTELTEIESSGGGSVQIELGEHMSGEITADIGVAARFATGSITIRIYADSSDTPFAAPTLFPVGATGTFALSVPHGARSLTFVAVDTETGKPLPQNEAQLSVVLRERQQR</sequence>
<dbReference type="EMBL" id="CP053921">
    <property type="protein sequence ID" value="QKG71873.1"/>
    <property type="molecule type" value="Genomic_DNA"/>
</dbReference>
<evidence type="ECO:0000313" key="2">
    <source>
        <dbReference type="EMBL" id="QKG71873.1"/>
    </source>
</evidence>
<dbReference type="Proteomes" id="UP000504693">
    <property type="component" value="Chromosome"/>
</dbReference>
<feature type="signal peptide" evidence="1">
    <location>
        <begin position="1"/>
        <end position="18"/>
    </location>
</feature>
<accession>A0A7D3XI71</accession>
<organism evidence="2 3">
    <name type="scientific">Erythrobacter mangrovi</name>
    <dbReference type="NCBI Taxonomy" id="2739433"/>
    <lineage>
        <taxon>Bacteria</taxon>
        <taxon>Pseudomonadati</taxon>
        <taxon>Pseudomonadota</taxon>
        <taxon>Alphaproteobacteria</taxon>
        <taxon>Sphingomonadales</taxon>
        <taxon>Erythrobacteraceae</taxon>
        <taxon>Erythrobacter/Porphyrobacter group</taxon>
        <taxon>Erythrobacter</taxon>
    </lineage>
</organism>
<evidence type="ECO:0000256" key="1">
    <source>
        <dbReference type="SAM" id="SignalP"/>
    </source>
</evidence>
<keyword evidence="1" id="KW-0732">Signal</keyword>
<protein>
    <recommendedName>
        <fullName evidence="4">Lipoprotein</fullName>
    </recommendedName>
</protein>
<dbReference type="RefSeq" id="WP_173214939.1">
    <property type="nucleotide sequence ID" value="NZ_CP053921.1"/>
</dbReference>
<dbReference type="KEGG" id="emv:HQR01_11180"/>
<feature type="chain" id="PRO_5028897998" description="Lipoprotein" evidence="1">
    <location>
        <begin position="19"/>
        <end position="139"/>
    </location>
</feature>
<proteinExistence type="predicted"/>
<evidence type="ECO:0000313" key="3">
    <source>
        <dbReference type="Proteomes" id="UP000504693"/>
    </source>
</evidence>
<reference evidence="2 3" key="1">
    <citation type="submission" date="2020-05" db="EMBL/GenBank/DDBJ databases">
        <title>Erythrobacter mangrovi sp. nov., isolated from rhizosphere soil of mangrove plant (Kandelia candel).</title>
        <authorList>
            <person name="Ye Y.H."/>
        </authorList>
    </citation>
    <scope>NUCLEOTIDE SEQUENCE [LARGE SCALE GENOMIC DNA]</scope>
    <source>
        <strain evidence="2 3">EB310</strain>
    </source>
</reference>
<keyword evidence="3" id="KW-1185">Reference proteome</keyword>
<gene>
    <name evidence="2" type="ORF">HQR01_11180</name>
</gene>
<evidence type="ECO:0008006" key="4">
    <source>
        <dbReference type="Google" id="ProtNLM"/>
    </source>
</evidence>
<dbReference type="AlphaFoldDB" id="A0A7D3XI71"/>
<name>A0A7D3XI71_9SPHN</name>